<dbReference type="PROSITE" id="PS50850">
    <property type="entry name" value="MFS"/>
    <property type="match status" value="1"/>
</dbReference>
<reference evidence="11" key="1">
    <citation type="journal article" date="2019" name="Int. J. Syst. Evol. Microbiol.">
        <title>The Global Catalogue of Microorganisms (GCM) 10K type strain sequencing project: providing services to taxonomists for standard genome sequencing and annotation.</title>
        <authorList>
            <consortium name="The Broad Institute Genomics Platform"/>
            <consortium name="The Broad Institute Genome Sequencing Center for Infectious Disease"/>
            <person name="Wu L."/>
            <person name="Ma J."/>
        </authorList>
    </citation>
    <scope>NUCLEOTIDE SEQUENCE [LARGE SCALE GENOMIC DNA]</scope>
    <source>
        <strain evidence="11">JCM 11117</strain>
    </source>
</reference>
<dbReference type="InterPro" id="IPR011701">
    <property type="entry name" value="MFS"/>
</dbReference>
<keyword evidence="6 8" id="KW-1133">Transmembrane helix</keyword>
<organism evidence="10 11">
    <name type="scientific">Pseudonocardia zijingensis</name>
    <dbReference type="NCBI Taxonomy" id="153376"/>
    <lineage>
        <taxon>Bacteria</taxon>
        <taxon>Bacillati</taxon>
        <taxon>Actinomycetota</taxon>
        <taxon>Actinomycetes</taxon>
        <taxon>Pseudonocardiales</taxon>
        <taxon>Pseudonocardiaceae</taxon>
        <taxon>Pseudonocardia</taxon>
    </lineage>
</organism>
<keyword evidence="7 8" id="KW-0472">Membrane</keyword>
<proteinExistence type="predicted"/>
<dbReference type="Proteomes" id="UP001499967">
    <property type="component" value="Unassembled WGS sequence"/>
</dbReference>
<evidence type="ECO:0000256" key="1">
    <source>
        <dbReference type="ARBA" id="ARBA00004651"/>
    </source>
</evidence>
<feature type="transmembrane region" description="Helical" evidence="8">
    <location>
        <begin position="24"/>
        <end position="53"/>
    </location>
</feature>
<evidence type="ECO:0000256" key="4">
    <source>
        <dbReference type="ARBA" id="ARBA00022692"/>
    </source>
</evidence>
<feature type="transmembrane region" description="Helical" evidence="8">
    <location>
        <begin position="195"/>
        <end position="216"/>
    </location>
</feature>
<keyword evidence="4 8" id="KW-0812">Transmembrane</keyword>
<feature type="transmembrane region" description="Helical" evidence="8">
    <location>
        <begin position="318"/>
        <end position="341"/>
    </location>
</feature>
<evidence type="ECO:0000313" key="11">
    <source>
        <dbReference type="Proteomes" id="UP001499967"/>
    </source>
</evidence>
<dbReference type="SUPFAM" id="SSF103473">
    <property type="entry name" value="MFS general substrate transporter"/>
    <property type="match status" value="1"/>
</dbReference>
<protein>
    <submittedName>
        <fullName evidence="10">MFS transporter</fullName>
    </submittedName>
</protein>
<dbReference type="EMBL" id="BAAAHP010000147">
    <property type="protein sequence ID" value="GAA0949192.1"/>
    <property type="molecule type" value="Genomic_DNA"/>
</dbReference>
<dbReference type="RefSeq" id="WP_343943909.1">
    <property type="nucleotide sequence ID" value="NZ_BAAAHP010000147.1"/>
</dbReference>
<keyword evidence="2" id="KW-0813">Transport</keyword>
<dbReference type="Gene3D" id="1.20.1250.20">
    <property type="entry name" value="MFS general substrate transporter like domains"/>
    <property type="match status" value="2"/>
</dbReference>
<dbReference type="Pfam" id="PF07690">
    <property type="entry name" value="MFS_1"/>
    <property type="match status" value="1"/>
</dbReference>
<name>A0ABP4BCP6_9PSEU</name>
<evidence type="ECO:0000256" key="3">
    <source>
        <dbReference type="ARBA" id="ARBA00022475"/>
    </source>
</evidence>
<evidence type="ECO:0000256" key="2">
    <source>
        <dbReference type="ARBA" id="ARBA00022448"/>
    </source>
</evidence>
<comment type="caution">
    <text evidence="10">The sequence shown here is derived from an EMBL/GenBank/DDBJ whole genome shotgun (WGS) entry which is preliminary data.</text>
</comment>
<feature type="transmembrane region" description="Helical" evidence="8">
    <location>
        <begin position="119"/>
        <end position="139"/>
    </location>
</feature>
<evidence type="ECO:0000256" key="6">
    <source>
        <dbReference type="ARBA" id="ARBA00022989"/>
    </source>
</evidence>
<feature type="transmembrane region" description="Helical" evidence="8">
    <location>
        <begin position="286"/>
        <end position="306"/>
    </location>
</feature>
<feature type="transmembrane region" description="Helical" evidence="8">
    <location>
        <begin position="248"/>
        <end position="266"/>
    </location>
</feature>
<keyword evidence="5" id="KW-0769">Symport</keyword>
<gene>
    <name evidence="10" type="ORF">GCM10009559_49240</name>
</gene>
<dbReference type="PANTHER" id="PTHR43528">
    <property type="entry name" value="ALPHA-KETOGLUTARATE PERMEASE"/>
    <property type="match status" value="1"/>
</dbReference>
<comment type="subcellular location">
    <subcellularLocation>
        <location evidence="1">Cell membrane</location>
        <topology evidence="1">Multi-pass membrane protein</topology>
    </subcellularLocation>
</comment>
<keyword evidence="11" id="KW-1185">Reference proteome</keyword>
<evidence type="ECO:0000256" key="7">
    <source>
        <dbReference type="ARBA" id="ARBA00023136"/>
    </source>
</evidence>
<feature type="transmembrane region" description="Helical" evidence="8">
    <location>
        <begin position="347"/>
        <end position="367"/>
    </location>
</feature>
<feature type="transmembrane region" description="Helical" evidence="8">
    <location>
        <begin position="408"/>
        <end position="427"/>
    </location>
</feature>
<feature type="transmembrane region" description="Helical" evidence="8">
    <location>
        <begin position="95"/>
        <end position="113"/>
    </location>
</feature>
<dbReference type="InterPro" id="IPR036259">
    <property type="entry name" value="MFS_trans_sf"/>
</dbReference>
<sequence>MSAEDTADAVDQLTDRRPGTRRPLLGAAVGTFIEFYDFAVYALTVPIVAASFFPPGDAAVALISAFAVYGVAFIVRPLGGVVFGAIGDRFGRRRVLMLVLTLIGVATALIGVLPTYEQVGLLAPLLLVALRVAQGLSAGGEVTSATSFALEHAPGHRRSTWITTVVAMSAVSSIVGLIVVLGLGAALPEAAFAAWGWRIPFLLALPLSLVGLYIRLRTDESPAFERAQRRKALSATPVREALARNGRAVFAAFALAAMSALAFYYLVGYFPTYLQVNAGLSRSDALLSNGVALVGFTACLIVAGSIGDRVGRLPMIRIGACLLVVTSPPAFLLAGSGSVAAAVAGQLLLALALCVFGGGSYAALLEVFPTRTRLSGAALGYNAGYALFGGTAPLLGSVLVTWTGSQYAPGYYLATVALLVLLCTFRLPETKETDIHA</sequence>
<dbReference type="PANTHER" id="PTHR43528:SF1">
    <property type="entry name" value="ALPHA-KETOGLUTARATE PERMEASE"/>
    <property type="match status" value="1"/>
</dbReference>
<accession>A0ABP4BCP6</accession>
<evidence type="ECO:0000259" key="9">
    <source>
        <dbReference type="PROSITE" id="PS50850"/>
    </source>
</evidence>
<feature type="transmembrane region" description="Helical" evidence="8">
    <location>
        <begin position="59"/>
        <end position="83"/>
    </location>
</feature>
<feature type="domain" description="Major facilitator superfamily (MFS) profile" evidence="9">
    <location>
        <begin position="23"/>
        <end position="431"/>
    </location>
</feature>
<keyword evidence="3" id="KW-1003">Cell membrane</keyword>
<dbReference type="InterPro" id="IPR051084">
    <property type="entry name" value="H+-coupled_symporters"/>
</dbReference>
<evidence type="ECO:0000256" key="8">
    <source>
        <dbReference type="SAM" id="Phobius"/>
    </source>
</evidence>
<evidence type="ECO:0000313" key="10">
    <source>
        <dbReference type="EMBL" id="GAA0949192.1"/>
    </source>
</evidence>
<evidence type="ECO:0000256" key="5">
    <source>
        <dbReference type="ARBA" id="ARBA00022847"/>
    </source>
</evidence>
<dbReference type="InterPro" id="IPR020846">
    <property type="entry name" value="MFS_dom"/>
</dbReference>
<feature type="transmembrane region" description="Helical" evidence="8">
    <location>
        <begin position="379"/>
        <end position="402"/>
    </location>
</feature>
<feature type="transmembrane region" description="Helical" evidence="8">
    <location>
        <begin position="160"/>
        <end position="183"/>
    </location>
</feature>